<feature type="non-terminal residue" evidence="2">
    <location>
        <position position="1"/>
    </location>
</feature>
<feature type="compositionally biased region" description="Basic residues" evidence="1">
    <location>
        <begin position="261"/>
        <end position="270"/>
    </location>
</feature>
<evidence type="ECO:0000313" key="2">
    <source>
        <dbReference type="EMBL" id="ETO08539.1"/>
    </source>
</evidence>
<keyword evidence="3" id="KW-1185">Reference proteome</keyword>
<proteinExistence type="predicted"/>
<dbReference type="InterPro" id="IPR016024">
    <property type="entry name" value="ARM-type_fold"/>
</dbReference>
<evidence type="ECO:0000256" key="1">
    <source>
        <dbReference type="SAM" id="MobiDB-lite"/>
    </source>
</evidence>
<evidence type="ECO:0000313" key="3">
    <source>
        <dbReference type="Proteomes" id="UP000023152"/>
    </source>
</evidence>
<reference evidence="2 3" key="1">
    <citation type="journal article" date="2013" name="Curr. Biol.">
        <title>The Genome of the Foraminiferan Reticulomyxa filosa.</title>
        <authorList>
            <person name="Glockner G."/>
            <person name="Hulsmann N."/>
            <person name="Schleicher M."/>
            <person name="Noegel A.A."/>
            <person name="Eichinger L."/>
            <person name="Gallinger C."/>
            <person name="Pawlowski J."/>
            <person name="Sierra R."/>
            <person name="Euteneuer U."/>
            <person name="Pillet L."/>
            <person name="Moustafa A."/>
            <person name="Platzer M."/>
            <person name="Groth M."/>
            <person name="Szafranski K."/>
            <person name="Schliwa M."/>
        </authorList>
    </citation>
    <scope>NUCLEOTIDE SEQUENCE [LARGE SCALE GENOMIC DNA]</scope>
</reference>
<comment type="caution">
    <text evidence="2">The sequence shown here is derived from an EMBL/GenBank/DDBJ whole genome shotgun (WGS) entry which is preliminary data.</text>
</comment>
<organism evidence="2 3">
    <name type="scientific">Reticulomyxa filosa</name>
    <dbReference type="NCBI Taxonomy" id="46433"/>
    <lineage>
        <taxon>Eukaryota</taxon>
        <taxon>Sar</taxon>
        <taxon>Rhizaria</taxon>
        <taxon>Retaria</taxon>
        <taxon>Foraminifera</taxon>
        <taxon>Monothalamids</taxon>
        <taxon>Reticulomyxidae</taxon>
        <taxon>Reticulomyxa</taxon>
    </lineage>
</organism>
<sequence>RKESKSNDLSMNIHIIHSVLRALVNDSVDFALAPLSTQVIAASSNTSHYSLSKLLQDCALIASVGETRKLVVMGQSQRARDNDVDGVWGWTWTCNEMYRYEMKAFQWHAQSEHQGKEQEQEQEQEQELVRNQSQTYGGCVYMDDMCQVLHITYSGYCYQANDRQFEHMATKCLSSLWLRLCVDMTYTGGIWRNRYVSAIQLRGSHDEDDDDDDNDNDNDNDDDDDDDDDDNKEEDRETSNNKRLPQSQSQSQLNLKLNQNARKKSQKKWW</sequence>
<feature type="region of interest" description="Disordered" evidence="1">
    <location>
        <begin position="204"/>
        <end position="270"/>
    </location>
</feature>
<accession>X6M3N6</accession>
<feature type="compositionally biased region" description="Low complexity" evidence="1">
    <location>
        <begin position="246"/>
        <end position="260"/>
    </location>
</feature>
<dbReference type="EMBL" id="ASPP01024894">
    <property type="protein sequence ID" value="ETO08539.1"/>
    <property type="molecule type" value="Genomic_DNA"/>
</dbReference>
<gene>
    <name evidence="2" type="ORF">RFI_28848</name>
</gene>
<dbReference type="Proteomes" id="UP000023152">
    <property type="component" value="Unassembled WGS sequence"/>
</dbReference>
<feature type="compositionally biased region" description="Acidic residues" evidence="1">
    <location>
        <begin position="206"/>
        <end position="232"/>
    </location>
</feature>
<protein>
    <submittedName>
        <fullName evidence="2">Uncharacterized protein</fullName>
    </submittedName>
</protein>
<dbReference type="SUPFAM" id="SSF48371">
    <property type="entry name" value="ARM repeat"/>
    <property type="match status" value="1"/>
</dbReference>
<name>X6M3N6_RETFI</name>
<dbReference type="AlphaFoldDB" id="X6M3N6"/>